<dbReference type="EMBL" id="CP028137">
    <property type="protein sequence ID" value="AZZ53726.1"/>
    <property type="molecule type" value="Genomic_DNA"/>
</dbReference>
<keyword evidence="1" id="KW-0328">Glycosyltransferase</keyword>
<dbReference type="InterPro" id="IPR028098">
    <property type="entry name" value="Glyco_trans_4-like_N"/>
</dbReference>
<name>A0A3Q9UTG1_9MICO</name>
<accession>A0A3Q9UTG1</accession>
<evidence type="ECO:0000259" key="3">
    <source>
        <dbReference type="Pfam" id="PF00534"/>
    </source>
</evidence>
<protein>
    <submittedName>
        <fullName evidence="5">Uncharacterized protein</fullName>
    </submittedName>
</protein>
<feature type="domain" description="Glycosyl transferase family 1" evidence="3">
    <location>
        <begin position="201"/>
        <end position="346"/>
    </location>
</feature>
<dbReference type="RefSeq" id="WP_127888149.1">
    <property type="nucleotide sequence ID" value="NZ_CP028137.1"/>
</dbReference>
<gene>
    <name evidence="5" type="ORF">C1I64_17895</name>
</gene>
<dbReference type="Pfam" id="PF00534">
    <property type="entry name" value="Glycos_transf_1"/>
    <property type="match status" value="1"/>
</dbReference>
<dbReference type="GO" id="GO:0009103">
    <property type="term" value="P:lipopolysaccharide biosynthetic process"/>
    <property type="evidence" value="ECO:0007669"/>
    <property type="project" value="TreeGrafter"/>
</dbReference>
<proteinExistence type="predicted"/>
<dbReference type="PANTHER" id="PTHR46401">
    <property type="entry name" value="GLYCOSYLTRANSFERASE WBBK-RELATED"/>
    <property type="match status" value="1"/>
</dbReference>
<dbReference type="KEGG" id="rfs:C1I64_17895"/>
<keyword evidence="2" id="KW-0808">Transferase</keyword>
<feature type="domain" description="Glycosyltransferase subfamily 4-like N-terminal" evidence="4">
    <location>
        <begin position="72"/>
        <end position="166"/>
    </location>
</feature>
<dbReference type="PANTHER" id="PTHR46401:SF2">
    <property type="entry name" value="GLYCOSYLTRANSFERASE WBBK-RELATED"/>
    <property type="match status" value="1"/>
</dbReference>
<evidence type="ECO:0000313" key="6">
    <source>
        <dbReference type="Proteomes" id="UP000285317"/>
    </source>
</evidence>
<dbReference type="GO" id="GO:0016757">
    <property type="term" value="F:glycosyltransferase activity"/>
    <property type="evidence" value="ECO:0007669"/>
    <property type="project" value="UniProtKB-KW"/>
</dbReference>
<reference evidence="5 6" key="1">
    <citation type="submission" date="2018-03" db="EMBL/GenBank/DDBJ databases">
        <title>Bacteriophage NCPPB3778 and a type I-E CRISPR drive the evolution of the US Biological Select Agent, Rathayibacter toxicus.</title>
        <authorList>
            <person name="Davis E.W.II."/>
            <person name="Tabima J.F."/>
            <person name="Weisberg A.J."/>
            <person name="Dantas Lopes L."/>
            <person name="Wiseman M.S."/>
            <person name="Wiseman M.S."/>
            <person name="Pupko T."/>
            <person name="Belcher M.S."/>
            <person name="Sechler A.J."/>
            <person name="Tancos M.A."/>
            <person name="Schroeder B.K."/>
            <person name="Murray T.D."/>
            <person name="Luster D.G."/>
            <person name="Schneider W.L."/>
            <person name="Rogers E."/>
            <person name="Andreote F.D."/>
            <person name="Grunwald N.J."/>
            <person name="Putnam M.L."/>
            <person name="Chang J.H."/>
        </authorList>
    </citation>
    <scope>NUCLEOTIDE SEQUENCE [LARGE SCALE GENOMIC DNA]</scope>
    <source>
        <strain evidence="5 6">DSM 15932</strain>
    </source>
</reference>
<sequence>MSSGVFVDLTPTQDQLHSERGIAVYTRGLFAAIEALEPGVVEAFVLAPGAGTPPLPAGLQESGRVVTSEPGELPDARLWHIPSPFDTSHDPFRILNPRRVPYVVSLFDIIPFVFDDEYLRLPSARARYLAHVELVRQADRVLCISQAAADEAIERLGLDPDRVVVTGIAVEEHFASDVPAETAWERAAADVEGLRAGFLMYTGGSDLRKNISGLLRAYAQLPSDTRRAHQLCVVCRLDAPTRHHYRTMAAELGIEDDVLLTGYVESETLAALYRSTELFVFPSFYEGYGLPVAEALVSGAPAVVSDNSSLIDLVPIDAARFDPHDDASIAAAIRRGLEDEALRSELRALSGTIPTTWDGIAEATIAVYRTVLDEAVAPPRRAHRTAVVAEVALLTAAEREAAAVQVRALAQRGPVTFFEDASNERIAGASSYVHLAAYLVAESIDGPFDDLVHLTGRAPQPGADALRARLRRGRVLALDAPAPPA</sequence>
<dbReference type="AlphaFoldDB" id="A0A3Q9UTG1"/>
<dbReference type="Proteomes" id="UP000285317">
    <property type="component" value="Chromosome"/>
</dbReference>
<dbReference type="CDD" id="cd03809">
    <property type="entry name" value="GT4_MtfB-like"/>
    <property type="match status" value="1"/>
</dbReference>
<dbReference type="InterPro" id="IPR001296">
    <property type="entry name" value="Glyco_trans_1"/>
</dbReference>
<dbReference type="SUPFAM" id="SSF53756">
    <property type="entry name" value="UDP-Glycosyltransferase/glycogen phosphorylase"/>
    <property type="match status" value="1"/>
</dbReference>
<evidence type="ECO:0000259" key="4">
    <source>
        <dbReference type="Pfam" id="PF13579"/>
    </source>
</evidence>
<dbReference type="Gene3D" id="3.40.50.2000">
    <property type="entry name" value="Glycogen Phosphorylase B"/>
    <property type="match status" value="2"/>
</dbReference>
<evidence type="ECO:0000256" key="1">
    <source>
        <dbReference type="ARBA" id="ARBA00022676"/>
    </source>
</evidence>
<evidence type="ECO:0000313" key="5">
    <source>
        <dbReference type="EMBL" id="AZZ53726.1"/>
    </source>
</evidence>
<evidence type="ECO:0000256" key="2">
    <source>
        <dbReference type="ARBA" id="ARBA00022679"/>
    </source>
</evidence>
<organism evidence="5 6">
    <name type="scientific">Rathayibacter festucae DSM 15932</name>
    <dbReference type="NCBI Taxonomy" id="1328866"/>
    <lineage>
        <taxon>Bacteria</taxon>
        <taxon>Bacillati</taxon>
        <taxon>Actinomycetota</taxon>
        <taxon>Actinomycetes</taxon>
        <taxon>Micrococcales</taxon>
        <taxon>Microbacteriaceae</taxon>
        <taxon>Rathayibacter</taxon>
    </lineage>
</organism>
<dbReference type="Pfam" id="PF13579">
    <property type="entry name" value="Glyco_trans_4_4"/>
    <property type="match status" value="1"/>
</dbReference>